<feature type="domain" description="YbaK/aminoacyl-tRNA synthetase-associated" evidence="1">
    <location>
        <begin position="23"/>
        <end position="141"/>
    </location>
</feature>
<dbReference type="RefSeq" id="WP_046956895.1">
    <property type="nucleotide sequence ID" value="NZ_LCYI01000062.1"/>
</dbReference>
<dbReference type="InterPro" id="IPR007214">
    <property type="entry name" value="YbaK/aa-tRNA-synth-assoc-dom"/>
</dbReference>
<organism evidence="2 3">
    <name type="scientific">Bacillus cereus</name>
    <dbReference type="NCBI Taxonomy" id="1396"/>
    <lineage>
        <taxon>Bacteria</taxon>
        <taxon>Bacillati</taxon>
        <taxon>Bacillota</taxon>
        <taxon>Bacilli</taxon>
        <taxon>Bacillales</taxon>
        <taxon>Bacillaceae</taxon>
        <taxon>Bacillus</taxon>
        <taxon>Bacillus cereus group</taxon>
    </lineage>
</organism>
<sequence length="157" mass="17550">MSLEKVISYFKQYGMEDRIIEVTESSATVELAAKALQCEPQRIAKTLSFQIEDRVLVIVTAGDAKIDNRKYKEQFGVKAKMVDANQVEELIGHAIGGVCPFAVNEDVEVYLDVSLQIFITVFPACGSGNSAIELTIEELKRYSKYLKWIDVCKGYAN</sequence>
<reference evidence="2 3" key="1">
    <citation type="submission" date="2015-04" db="EMBL/GenBank/DDBJ databases">
        <title>Draft Genome Sequences of Eight Spore-Forming Food Isolates of Bacillus cereus Genome sequencing.</title>
        <authorList>
            <person name="Krawcyk A.O."/>
            <person name="de Jong A."/>
            <person name="Eijlander R.T."/>
            <person name="Berendsen E.M."/>
            <person name="Holsappel S."/>
            <person name="Wells-Bennik M."/>
            <person name="Kuipers O.P."/>
        </authorList>
    </citation>
    <scope>NUCLEOTIDE SEQUENCE [LARGE SCALE GENOMIC DNA]</scope>
    <source>
        <strain evidence="2 3">B4077</strain>
    </source>
</reference>
<evidence type="ECO:0000259" key="1">
    <source>
        <dbReference type="Pfam" id="PF04073"/>
    </source>
</evidence>
<dbReference type="PANTHER" id="PTHR30411">
    <property type="entry name" value="CYTOPLASMIC PROTEIN"/>
    <property type="match status" value="1"/>
</dbReference>
<comment type="caution">
    <text evidence="2">The sequence shown here is derived from an EMBL/GenBank/DDBJ whole genome shotgun (WGS) entry which is preliminary data.</text>
</comment>
<name>A0A0G8EDD0_BACCE</name>
<dbReference type="Proteomes" id="UP000035214">
    <property type="component" value="Unassembled WGS sequence"/>
</dbReference>
<evidence type="ECO:0000313" key="2">
    <source>
        <dbReference type="EMBL" id="KLA22309.1"/>
    </source>
</evidence>
<dbReference type="PATRIC" id="fig|1396.428.peg.2614"/>
<dbReference type="EMBL" id="LCYI01000062">
    <property type="protein sequence ID" value="KLA22309.1"/>
    <property type="molecule type" value="Genomic_DNA"/>
</dbReference>
<proteinExistence type="predicted"/>
<dbReference type="Gene3D" id="3.90.960.10">
    <property type="entry name" value="YbaK/aminoacyl-tRNA synthetase-associated domain"/>
    <property type="match status" value="1"/>
</dbReference>
<dbReference type="InterPro" id="IPR036754">
    <property type="entry name" value="YbaK/aa-tRNA-synt-asso_dom_sf"/>
</dbReference>
<dbReference type="PANTHER" id="PTHR30411:SF1">
    <property type="entry name" value="CYTOPLASMIC PROTEIN"/>
    <property type="match status" value="1"/>
</dbReference>
<gene>
    <name evidence="2" type="ORF">B4077_3255</name>
</gene>
<dbReference type="GO" id="GO:0002161">
    <property type="term" value="F:aminoacyl-tRNA deacylase activity"/>
    <property type="evidence" value="ECO:0007669"/>
    <property type="project" value="InterPro"/>
</dbReference>
<dbReference type="CDD" id="cd04333">
    <property type="entry name" value="ProX_deacylase"/>
    <property type="match status" value="1"/>
</dbReference>
<evidence type="ECO:0000313" key="3">
    <source>
        <dbReference type="Proteomes" id="UP000035214"/>
    </source>
</evidence>
<dbReference type="SUPFAM" id="SSF55826">
    <property type="entry name" value="YbaK/ProRS associated domain"/>
    <property type="match status" value="1"/>
</dbReference>
<accession>A0A0G8EDD0</accession>
<protein>
    <recommendedName>
        <fullName evidence="1">YbaK/aminoacyl-tRNA synthetase-associated domain-containing protein</fullName>
    </recommendedName>
</protein>
<dbReference type="Pfam" id="PF04073">
    <property type="entry name" value="tRNA_edit"/>
    <property type="match status" value="1"/>
</dbReference>
<dbReference type="AlphaFoldDB" id="A0A0G8EDD0"/>